<evidence type="ECO:0000313" key="2">
    <source>
        <dbReference type="EMBL" id="KAE9535003.1"/>
    </source>
</evidence>
<evidence type="ECO:0000313" key="3">
    <source>
        <dbReference type="Proteomes" id="UP000475862"/>
    </source>
</evidence>
<comment type="caution">
    <text evidence="2">The sequence shown here is derived from an EMBL/GenBank/DDBJ whole genome shotgun (WGS) entry which is preliminary data.</text>
</comment>
<sequence>MAPVPPNILPRGHAHIPPAARHALLCGSVRYRQSSSVPIAAEANAGTDVADGSSGPASSSPTVQPDTSLSRDATTEPATPPPTTTKSSSSGYTGPAGKGRRPVARRHGSVTEHCDRITRSTNDMKNARPPVLPHEPDRNDESDHEHSQLPPEEVITIGDVVLVTSSAEDQQLCYNGHRRLSCARDADLNVDESKERAHERGFEF</sequence>
<feature type="region of interest" description="Disordered" evidence="1">
    <location>
        <begin position="42"/>
        <end position="151"/>
    </location>
</feature>
<proteinExistence type="predicted"/>
<protein>
    <submittedName>
        <fullName evidence="2">Uncharacterized protein</fullName>
    </submittedName>
</protein>
<evidence type="ECO:0000256" key="1">
    <source>
        <dbReference type="SAM" id="MobiDB-lite"/>
    </source>
</evidence>
<feature type="compositionally biased region" description="Low complexity" evidence="1">
    <location>
        <begin position="48"/>
        <end position="63"/>
    </location>
</feature>
<dbReference type="EMBL" id="VYZN01000027">
    <property type="protein sequence ID" value="KAE9535003.1"/>
    <property type="molecule type" value="Genomic_DNA"/>
</dbReference>
<feature type="compositionally biased region" description="Basic and acidic residues" evidence="1">
    <location>
        <begin position="109"/>
        <end position="118"/>
    </location>
</feature>
<gene>
    <name evidence="2" type="ORF">AGLY_008295</name>
</gene>
<feature type="compositionally biased region" description="Basic residues" evidence="1">
    <location>
        <begin position="98"/>
        <end position="108"/>
    </location>
</feature>
<reference evidence="2 3" key="1">
    <citation type="submission" date="2019-08" db="EMBL/GenBank/DDBJ databases">
        <title>The genome of the soybean aphid Biotype 1, its phylome, world population structure and adaptation to the North American continent.</title>
        <authorList>
            <person name="Giordano R."/>
            <person name="Donthu R.K."/>
            <person name="Hernandez A.G."/>
            <person name="Wright C.L."/>
            <person name="Zimin A.V."/>
        </authorList>
    </citation>
    <scope>NUCLEOTIDE SEQUENCE [LARGE SCALE GENOMIC DNA]</scope>
    <source>
        <tissue evidence="2">Whole aphids</tissue>
    </source>
</reference>
<feature type="compositionally biased region" description="Basic and acidic residues" evidence="1">
    <location>
        <begin position="134"/>
        <end position="147"/>
    </location>
</feature>
<dbReference type="Proteomes" id="UP000475862">
    <property type="component" value="Unassembled WGS sequence"/>
</dbReference>
<name>A0A6G0TMN8_APHGL</name>
<accession>A0A6G0TMN8</accession>
<keyword evidence="3" id="KW-1185">Reference proteome</keyword>
<organism evidence="2 3">
    <name type="scientific">Aphis glycines</name>
    <name type="common">Soybean aphid</name>
    <dbReference type="NCBI Taxonomy" id="307491"/>
    <lineage>
        <taxon>Eukaryota</taxon>
        <taxon>Metazoa</taxon>
        <taxon>Ecdysozoa</taxon>
        <taxon>Arthropoda</taxon>
        <taxon>Hexapoda</taxon>
        <taxon>Insecta</taxon>
        <taxon>Pterygota</taxon>
        <taxon>Neoptera</taxon>
        <taxon>Paraneoptera</taxon>
        <taxon>Hemiptera</taxon>
        <taxon>Sternorrhyncha</taxon>
        <taxon>Aphidomorpha</taxon>
        <taxon>Aphidoidea</taxon>
        <taxon>Aphididae</taxon>
        <taxon>Aphidini</taxon>
        <taxon>Aphis</taxon>
        <taxon>Aphis</taxon>
    </lineage>
</organism>
<dbReference type="AlphaFoldDB" id="A0A6G0TMN8"/>
<dbReference type="OrthoDB" id="269227at2759"/>